<dbReference type="AlphaFoldDB" id="A0AA97AKG8"/>
<sequence>MVKRFRTLFNNPEIEKVIDSNRATEWDGTSGSDVFIGKGGNDVCDGGKGADGIDAGKGDDTIEGGAGDDQLYGGAGDDDISGGAGKDKIYGDAGDDTLNGNSGNDLISGGEGNDTADGGSGKDQVFGDAGDDNISGGSGNDTLDGGSGNDFVSGNTGDDRMIGGAGDDTLDWDDGDGNDVMSGNEGRDIIEVDGAVTAGDNFVLGKAPDGRAFFERVGLDNQPVGKFNLLVDTAEVFDVSGDGGNDTFVINDLSGTGVELIQFDGGEGNDSIDARASSTRIEAIGGDGDDVLTGGTGTFTSINPNTNQPVTLGDSLTGGGGADKFQFFTDPFANGNPAQNLNQPDVITDYEQGVDQVVFSKQFYGDLKFTQGKASELLGDANLIVLTGETFANAGLAAAAIAANDNITAGKGVFVYYNSTLNISRAVYSSDLGKGGPFSVQANYANLNSVKFQDTFSAADFAVA</sequence>
<dbReference type="PANTHER" id="PTHR38340:SF1">
    <property type="entry name" value="S-LAYER PROTEIN"/>
    <property type="match status" value="1"/>
</dbReference>
<dbReference type="SUPFAM" id="SSF51120">
    <property type="entry name" value="beta-Roll"/>
    <property type="match status" value="2"/>
</dbReference>
<dbReference type="PROSITE" id="PS00330">
    <property type="entry name" value="HEMOLYSIN_CALCIUM"/>
    <property type="match status" value="3"/>
</dbReference>
<dbReference type="InterPro" id="IPR050557">
    <property type="entry name" value="RTX_toxin/Mannuronan_C5-epim"/>
</dbReference>
<gene>
    <name evidence="4" type="ORF">HJG54_26920</name>
</gene>
<organism evidence="4">
    <name type="scientific">Leptolyngbya sp. NK1-12</name>
    <dbReference type="NCBI Taxonomy" id="2547451"/>
    <lineage>
        <taxon>Bacteria</taxon>
        <taxon>Bacillati</taxon>
        <taxon>Cyanobacteriota</taxon>
        <taxon>Cyanophyceae</taxon>
        <taxon>Leptolyngbyales</taxon>
        <taxon>Leptolyngbyaceae</taxon>
        <taxon>Leptolyngbya group</taxon>
        <taxon>Leptolyngbya</taxon>
    </lineage>
</organism>
<dbReference type="InterPro" id="IPR018511">
    <property type="entry name" value="Hemolysin-typ_Ca-bd_CS"/>
</dbReference>
<reference evidence="4" key="1">
    <citation type="submission" date="2020-05" db="EMBL/GenBank/DDBJ databases">
        <authorList>
            <person name="Zhu T."/>
            <person name="Keshari N."/>
            <person name="Lu X."/>
        </authorList>
    </citation>
    <scope>NUCLEOTIDE SEQUENCE</scope>
    <source>
        <strain evidence="4">NK1-12</strain>
    </source>
</reference>
<dbReference type="InterPro" id="IPR011049">
    <property type="entry name" value="Serralysin-like_metalloprot_C"/>
</dbReference>
<accession>A0AA97AKG8</accession>
<dbReference type="Gene3D" id="2.150.10.10">
    <property type="entry name" value="Serralysin-like metalloprotease, C-terminal"/>
    <property type="match status" value="4"/>
</dbReference>
<keyword evidence="2" id="KW-0964">Secreted</keyword>
<protein>
    <recommendedName>
        <fullName evidence="5">Calcium-binding protein</fullName>
    </recommendedName>
</protein>
<evidence type="ECO:0000256" key="3">
    <source>
        <dbReference type="SAM" id="MobiDB-lite"/>
    </source>
</evidence>
<evidence type="ECO:0000256" key="1">
    <source>
        <dbReference type="ARBA" id="ARBA00004613"/>
    </source>
</evidence>
<dbReference type="GO" id="GO:0005509">
    <property type="term" value="F:calcium ion binding"/>
    <property type="evidence" value="ECO:0007669"/>
    <property type="project" value="InterPro"/>
</dbReference>
<name>A0AA97AKG8_9CYAN</name>
<evidence type="ECO:0008006" key="5">
    <source>
        <dbReference type="Google" id="ProtNLM"/>
    </source>
</evidence>
<dbReference type="PANTHER" id="PTHR38340">
    <property type="entry name" value="S-LAYER PROTEIN"/>
    <property type="match status" value="1"/>
</dbReference>
<evidence type="ECO:0000313" key="4">
    <source>
        <dbReference type="EMBL" id="WNZ26101.1"/>
    </source>
</evidence>
<dbReference type="GO" id="GO:0005576">
    <property type="term" value="C:extracellular region"/>
    <property type="evidence" value="ECO:0007669"/>
    <property type="project" value="UniProtKB-SubCell"/>
</dbReference>
<dbReference type="PRINTS" id="PR00313">
    <property type="entry name" value="CABNDNGRPT"/>
</dbReference>
<proteinExistence type="predicted"/>
<dbReference type="Pfam" id="PF00353">
    <property type="entry name" value="HemolysinCabind"/>
    <property type="match status" value="6"/>
</dbReference>
<comment type="subcellular location">
    <subcellularLocation>
        <location evidence="1">Secreted</location>
    </subcellularLocation>
</comment>
<dbReference type="RefSeq" id="WP_316432292.1">
    <property type="nucleotide sequence ID" value="NZ_CP053586.1"/>
</dbReference>
<dbReference type="InterPro" id="IPR001343">
    <property type="entry name" value="Hemolysn_Ca-bd"/>
</dbReference>
<dbReference type="EMBL" id="CP053586">
    <property type="protein sequence ID" value="WNZ26101.1"/>
    <property type="molecule type" value="Genomic_DNA"/>
</dbReference>
<feature type="region of interest" description="Disordered" evidence="3">
    <location>
        <begin position="55"/>
        <end position="176"/>
    </location>
</feature>
<evidence type="ECO:0000256" key="2">
    <source>
        <dbReference type="ARBA" id="ARBA00022525"/>
    </source>
</evidence>